<feature type="domain" description="Clp R" evidence="2">
    <location>
        <begin position="2"/>
        <end position="145"/>
    </location>
</feature>
<keyword evidence="1" id="KW-0677">Repeat</keyword>
<dbReference type="SUPFAM" id="SSF81923">
    <property type="entry name" value="Double Clp-N motif"/>
    <property type="match status" value="1"/>
</dbReference>
<gene>
    <name evidence="3" type="ORF">A3D44_00445</name>
</gene>
<evidence type="ECO:0000313" key="3">
    <source>
        <dbReference type="EMBL" id="OGZ69696.1"/>
    </source>
</evidence>
<accession>A0A1G2I4H0</accession>
<dbReference type="Gene3D" id="1.10.1780.10">
    <property type="entry name" value="Clp, N-terminal domain"/>
    <property type="match status" value="1"/>
</dbReference>
<dbReference type="PROSITE" id="PS51903">
    <property type="entry name" value="CLP_R"/>
    <property type="match status" value="1"/>
</dbReference>
<reference evidence="3 4" key="1">
    <citation type="journal article" date="2016" name="Nat. Commun.">
        <title>Thousands of microbial genomes shed light on interconnected biogeochemical processes in an aquifer system.</title>
        <authorList>
            <person name="Anantharaman K."/>
            <person name="Brown C.T."/>
            <person name="Hug L.A."/>
            <person name="Sharon I."/>
            <person name="Castelle C.J."/>
            <person name="Probst A.J."/>
            <person name="Thomas B.C."/>
            <person name="Singh A."/>
            <person name="Wilkins M.J."/>
            <person name="Karaoz U."/>
            <person name="Brodie E.L."/>
            <person name="Williams K.H."/>
            <person name="Hubbard S.S."/>
            <person name="Banfield J.F."/>
        </authorList>
    </citation>
    <scope>NUCLEOTIDE SEQUENCE [LARGE SCALE GENOMIC DNA]</scope>
</reference>
<dbReference type="AlphaFoldDB" id="A0A1G2I4H0"/>
<dbReference type="PANTHER" id="PTHR47016:SF5">
    <property type="entry name" value="CLP DOMAIN SUPERFAMILY PROTEIN"/>
    <property type="match status" value="1"/>
</dbReference>
<evidence type="ECO:0000313" key="4">
    <source>
        <dbReference type="Proteomes" id="UP000178820"/>
    </source>
</evidence>
<proteinExistence type="predicted"/>
<evidence type="ECO:0000259" key="2">
    <source>
        <dbReference type="PROSITE" id="PS51903"/>
    </source>
</evidence>
<dbReference type="PANTHER" id="PTHR47016">
    <property type="entry name" value="ATP-DEPENDENT CLP PROTEASE ATP-BINDING SUBUNIT CLPT1, CHLOROPLASTIC"/>
    <property type="match status" value="1"/>
</dbReference>
<comment type="caution">
    <text evidence="3">The sequence shown here is derived from an EMBL/GenBank/DDBJ whole genome shotgun (WGS) entry which is preliminary data.</text>
</comment>
<dbReference type="InterPro" id="IPR004176">
    <property type="entry name" value="Clp_R_N"/>
</dbReference>
<name>A0A1G2I4H0_9BACT</name>
<protein>
    <recommendedName>
        <fullName evidence="2">Clp R domain-containing protein</fullName>
    </recommendedName>
</protein>
<dbReference type="Pfam" id="PF02861">
    <property type="entry name" value="Clp_N"/>
    <property type="match status" value="1"/>
</dbReference>
<organism evidence="3 4">
    <name type="scientific">Candidatus Staskawiczbacteria bacterium RIFCSPHIGHO2_02_FULL_42_22</name>
    <dbReference type="NCBI Taxonomy" id="1802207"/>
    <lineage>
        <taxon>Bacteria</taxon>
        <taxon>Candidatus Staskawicziibacteriota</taxon>
    </lineage>
</organism>
<evidence type="ECO:0000256" key="1">
    <source>
        <dbReference type="PROSITE-ProRule" id="PRU01251"/>
    </source>
</evidence>
<dbReference type="EMBL" id="MHOT01000005">
    <property type="protein sequence ID" value="OGZ69696.1"/>
    <property type="molecule type" value="Genomic_DNA"/>
</dbReference>
<dbReference type="InterPro" id="IPR036628">
    <property type="entry name" value="Clp_N_dom_sf"/>
</dbReference>
<sequence>MYENFTDRACRVMAWAEHEAKRFNHQYIGSEHVLLGLAKEGSGVGANALKNIGVDLHRIRLEVEKIVQIGPDGPSIGKLTNTPTTKRILDFSYLEARGLGHRRVGTEHLLLAILRDQESIACKILMNLGVKLEEVRQEVNFLLGNEPLPKLELQTVTILEFNDSTLEQIMQFLRDMKEGESIVIKKV</sequence>
<dbReference type="Proteomes" id="UP000178820">
    <property type="component" value="Unassembled WGS sequence"/>
</dbReference>
<dbReference type="STRING" id="1802207.A3D44_00445"/>
<dbReference type="InterPro" id="IPR044217">
    <property type="entry name" value="CLPT1/2"/>
</dbReference>